<name>A0A2P2PSM6_RHIMU</name>
<dbReference type="EMBL" id="GGEC01077262">
    <property type="protein sequence ID" value="MBX57746.1"/>
    <property type="molecule type" value="Transcribed_RNA"/>
</dbReference>
<organism evidence="1">
    <name type="scientific">Rhizophora mucronata</name>
    <name type="common">Asiatic mangrove</name>
    <dbReference type="NCBI Taxonomy" id="61149"/>
    <lineage>
        <taxon>Eukaryota</taxon>
        <taxon>Viridiplantae</taxon>
        <taxon>Streptophyta</taxon>
        <taxon>Embryophyta</taxon>
        <taxon>Tracheophyta</taxon>
        <taxon>Spermatophyta</taxon>
        <taxon>Magnoliopsida</taxon>
        <taxon>eudicotyledons</taxon>
        <taxon>Gunneridae</taxon>
        <taxon>Pentapetalae</taxon>
        <taxon>rosids</taxon>
        <taxon>fabids</taxon>
        <taxon>Malpighiales</taxon>
        <taxon>Rhizophoraceae</taxon>
        <taxon>Rhizophora</taxon>
    </lineage>
</organism>
<accession>A0A2P2PSM6</accession>
<protein>
    <submittedName>
        <fullName evidence="1">Uncharacterized protein</fullName>
    </submittedName>
</protein>
<reference evidence="1" key="1">
    <citation type="submission" date="2018-02" db="EMBL/GenBank/DDBJ databases">
        <title>Rhizophora mucronata_Transcriptome.</title>
        <authorList>
            <person name="Meera S.P."/>
            <person name="Sreeshan A."/>
            <person name="Augustine A."/>
        </authorList>
    </citation>
    <scope>NUCLEOTIDE SEQUENCE</scope>
    <source>
        <tissue evidence="1">Leaf</tissue>
    </source>
</reference>
<proteinExistence type="predicted"/>
<evidence type="ECO:0000313" key="1">
    <source>
        <dbReference type="EMBL" id="MBX57746.1"/>
    </source>
</evidence>
<sequence>MSSEIKQEQRGEAAACGGE</sequence>
<dbReference type="AlphaFoldDB" id="A0A2P2PSM6"/>